<dbReference type="OrthoDB" id="1932233at2759"/>
<comment type="subcellular location">
    <subcellularLocation>
        <location evidence="1">Membrane</location>
        <topology evidence="1">Multi-pass membrane protein</topology>
    </subcellularLocation>
</comment>
<keyword evidence="4 5" id="KW-0472">Membrane</keyword>
<evidence type="ECO:0008006" key="8">
    <source>
        <dbReference type="Google" id="ProtNLM"/>
    </source>
</evidence>
<feature type="transmembrane region" description="Helical" evidence="5">
    <location>
        <begin position="104"/>
        <end position="120"/>
    </location>
</feature>
<evidence type="ECO:0000313" key="6">
    <source>
        <dbReference type="EMBL" id="PXF48314.1"/>
    </source>
</evidence>
<dbReference type="Pfam" id="PF04061">
    <property type="entry name" value="ORMDL"/>
    <property type="match status" value="1"/>
</dbReference>
<name>A0A2V3J1P7_9FLOR</name>
<evidence type="ECO:0000256" key="1">
    <source>
        <dbReference type="ARBA" id="ARBA00004141"/>
    </source>
</evidence>
<gene>
    <name evidence="6" type="ORF">BWQ96_01774</name>
</gene>
<dbReference type="STRING" id="448386.A0A2V3J1P7"/>
<sequence length="156" mass="17825">MQAGHGSQPDDVGVEWLNAPAAWAFYLFIIATVRLLAGLFPGCNPFHAWTIVNVLHAVITFYIFHWLKGSPFPTYWAVCTPSNDKRTWWEQLDHRWQNTPSRKFCTAVVCLLYFCAAITTPPQHPFYHSINFVAFVIVFIAKLPAMDSVRILGINR</sequence>
<reference evidence="6 7" key="1">
    <citation type="journal article" date="2018" name="Mol. Biol. Evol.">
        <title>Analysis of the draft genome of the red seaweed Gracilariopsis chorda provides insights into genome size evolution in Rhodophyta.</title>
        <authorList>
            <person name="Lee J."/>
            <person name="Yang E.C."/>
            <person name="Graf L."/>
            <person name="Yang J.H."/>
            <person name="Qiu H."/>
            <person name="Zel Zion U."/>
            <person name="Chan C.X."/>
            <person name="Stephens T.G."/>
            <person name="Weber A.P.M."/>
            <person name="Boo G.H."/>
            <person name="Boo S.M."/>
            <person name="Kim K.M."/>
            <person name="Shin Y."/>
            <person name="Jung M."/>
            <person name="Lee S.J."/>
            <person name="Yim H.S."/>
            <person name="Lee J.H."/>
            <person name="Bhattacharya D."/>
            <person name="Yoon H.S."/>
        </authorList>
    </citation>
    <scope>NUCLEOTIDE SEQUENCE [LARGE SCALE GENOMIC DNA]</scope>
    <source>
        <strain evidence="6 7">SKKU-2015</strain>
        <tissue evidence="6">Whole body</tissue>
    </source>
</reference>
<evidence type="ECO:0000256" key="5">
    <source>
        <dbReference type="SAM" id="Phobius"/>
    </source>
</evidence>
<evidence type="ECO:0000256" key="4">
    <source>
        <dbReference type="ARBA" id="ARBA00023136"/>
    </source>
</evidence>
<keyword evidence="3 5" id="KW-1133">Transmembrane helix</keyword>
<feature type="transmembrane region" description="Helical" evidence="5">
    <location>
        <begin position="126"/>
        <end position="146"/>
    </location>
</feature>
<evidence type="ECO:0000256" key="2">
    <source>
        <dbReference type="ARBA" id="ARBA00022692"/>
    </source>
</evidence>
<evidence type="ECO:0000313" key="7">
    <source>
        <dbReference type="Proteomes" id="UP000247409"/>
    </source>
</evidence>
<comment type="caution">
    <text evidence="6">The sequence shown here is derived from an EMBL/GenBank/DDBJ whole genome shotgun (WGS) entry which is preliminary data.</text>
</comment>
<keyword evidence="2 5" id="KW-0812">Transmembrane</keyword>
<dbReference type="PANTHER" id="PTHR12665">
    <property type="entry name" value="ORMDL PROTEINS"/>
    <property type="match status" value="1"/>
</dbReference>
<feature type="transmembrane region" description="Helical" evidence="5">
    <location>
        <begin position="21"/>
        <end position="40"/>
    </location>
</feature>
<protein>
    <recommendedName>
        <fullName evidence="8">ORM1-like protein 3</fullName>
    </recommendedName>
</protein>
<keyword evidence="7" id="KW-1185">Reference proteome</keyword>
<dbReference type="EMBL" id="NBIV01000014">
    <property type="protein sequence ID" value="PXF48314.1"/>
    <property type="molecule type" value="Genomic_DNA"/>
</dbReference>
<dbReference type="InterPro" id="IPR007203">
    <property type="entry name" value="ORMDL"/>
</dbReference>
<proteinExistence type="predicted"/>
<dbReference type="Proteomes" id="UP000247409">
    <property type="component" value="Unassembled WGS sequence"/>
</dbReference>
<dbReference type="AlphaFoldDB" id="A0A2V3J1P7"/>
<dbReference type="GO" id="GO:0005789">
    <property type="term" value="C:endoplasmic reticulum membrane"/>
    <property type="evidence" value="ECO:0007669"/>
    <property type="project" value="InterPro"/>
</dbReference>
<accession>A0A2V3J1P7</accession>
<organism evidence="6 7">
    <name type="scientific">Gracilariopsis chorda</name>
    <dbReference type="NCBI Taxonomy" id="448386"/>
    <lineage>
        <taxon>Eukaryota</taxon>
        <taxon>Rhodophyta</taxon>
        <taxon>Florideophyceae</taxon>
        <taxon>Rhodymeniophycidae</taxon>
        <taxon>Gracilariales</taxon>
        <taxon>Gracilariaceae</taxon>
        <taxon>Gracilariopsis</taxon>
    </lineage>
</organism>
<evidence type="ECO:0000256" key="3">
    <source>
        <dbReference type="ARBA" id="ARBA00022989"/>
    </source>
</evidence>
<feature type="transmembrane region" description="Helical" evidence="5">
    <location>
        <begin position="46"/>
        <end position="67"/>
    </location>
</feature>